<sequence length="291" mass="32552">MPARAIGRNVYIFDPRDPGTILGGLMVTNGMTNTNFYSMVEIIFIFTTDYTLHRGQKSGPTIKRDDNPLQEGSYFVVTSGSLTINSEHWLIRADSLDPGPPTAEFCNSIRNRDRRCVISGARASSIHRGYWAGFSVTHIFPLAHEKYWNIHNYGSSISTLPKSGRSIDSVQNGILLRSDIRCHFESYLVSINPDDNYKIVFFQDDNFGITDTHLSNLEAFLADPQRPLDQLLRWHYRQAVLANVRGQGELLFECHFPRDPDVPDEGVELGGDKTSLSGHSAGSSKGKSIAR</sequence>
<name>A0A2T7A942_TUBBO</name>
<evidence type="ECO:0000259" key="3">
    <source>
        <dbReference type="Pfam" id="PF25324"/>
    </source>
</evidence>
<dbReference type="Pfam" id="PF13391">
    <property type="entry name" value="HNH_2"/>
    <property type="match status" value="1"/>
</dbReference>
<comment type="caution">
    <text evidence="4">The sequence shown here is derived from an EMBL/GenBank/DDBJ whole genome shotgun (WGS) entry which is preliminary data.</text>
</comment>
<feature type="compositionally biased region" description="Low complexity" evidence="1">
    <location>
        <begin position="273"/>
        <end position="291"/>
    </location>
</feature>
<dbReference type="Proteomes" id="UP000244722">
    <property type="component" value="Unassembled WGS sequence"/>
</dbReference>
<evidence type="ECO:0000256" key="1">
    <source>
        <dbReference type="SAM" id="MobiDB-lite"/>
    </source>
</evidence>
<feature type="domain" description="DUF7881" evidence="3">
    <location>
        <begin position="7"/>
        <end position="82"/>
    </location>
</feature>
<dbReference type="OrthoDB" id="2142759at2759"/>
<organism evidence="4 5">
    <name type="scientific">Tuber borchii</name>
    <name type="common">White truffle</name>
    <dbReference type="NCBI Taxonomy" id="42251"/>
    <lineage>
        <taxon>Eukaryota</taxon>
        <taxon>Fungi</taxon>
        <taxon>Dikarya</taxon>
        <taxon>Ascomycota</taxon>
        <taxon>Pezizomycotina</taxon>
        <taxon>Pezizomycetes</taxon>
        <taxon>Pezizales</taxon>
        <taxon>Tuberaceae</taxon>
        <taxon>Tuber</taxon>
    </lineage>
</organism>
<dbReference type="InterPro" id="IPR003615">
    <property type="entry name" value="HNH_nuc"/>
</dbReference>
<accession>A0A2T7A942</accession>
<dbReference type="AlphaFoldDB" id="A0A2T7A942"/>
<evidence type="ECO:0000259" key="2">
    <source>
        <dbReference type="Pfam" id="PF13391"/>
    </source>
</evidence>
<feature type="region of interest" description="Disordered" evidence="1">
    <location>
        <begin position="263"/>
        <end position="291"/>
    </location>
</feature>
<proteinExistence type="predicted"/>
<gene>
    <name evidence="4" type="ORF">B9Z19DRAFT_1060352</name>
</gene>
<reference evidence="4 5" key="1">
    <citation type="submission" date="2017-04" db="EMBL/GenBank/DDBJ databases">
        <title>Draft genome sequence of Tuber borchii Vittad., a whitish edible truffle.</title>
        <authorList>
            <consortium name="DOE Joint Genome Institute"/>
            <person name="Murat C."/>
            <person name="Kuo A."/>
            <person name="Barry K.W."/>
            <person name="Clum A."/>
            <person name="Dockter R.B."/>
            <person name="Fauchery L."/>
            <person name="Iotti M."/>
            <person name="Kohler A."/>
            <person name="Labutti K."/>
            <person name="Lindquist E.A."/>
            <person name="Lipzen A."/>
            <person name="Ohm R.A."/>
            <person name="Wang M."/>
            <person name="Grigoriev I.V."/>
            <person name="Zambonelli A."/>
            <person name="Martin F.M."/>
        </authorList>
    </citation>
    <scope>NUCLEOTIDE SEQUENCE [LARGE SCALE GENOMIC DNA]</scope>
    <source>
        <strain evidence="4 5">Tbo3840</strain>
    </source>
</reference>
<feature type="domain" description="HNH nuclease" evidence="2">
    <location>
        <begin position="116"/>
        <end position="192"/>
    </location>
</feature>
<dbReference type="STRING" id="42251.A0A2T7A942"/>
<evidence type="ECO:0000313" key="4">
    <source>
        <dbReference type="EMBL" id="PUU84244.1"/>
    </source>
</evidence>
<keyword evidence="5" id="KW-1185">Reference proteome</keyword>
<evidence type="ECO:0000313" key="5">
    <source>
        <dbReference type="Proteomes" id="UP000244722"/>
    </source>
</evidence>
<dbReference type="EMBL" id="NESQ01000002">
    <property type="protein sequence ID" value="PUU84244.1"/>
    <property type="molecule type" value="Genomic_DNA"/>
</dbReference>
<dbReference type="InterPro" id="IPR057203">
    <property type="entry name" value="DUF7881"/>
</dbReference>
<protein>
    <submittedName>
        <fullName evidence="4">Uncharacterized protein</fullName>
    </submittedName>
</protein>
<dbReference type="Pfam" id="PF25324">
    <property type="entry name" value="DUF7881"/>
    <property type="match status" value="1"/>
</dbReference>